<dbReference type="AlphaFoldDB" id="A0A0F9VX44"/>
<evidence type="ECO:0000259" key="2">
    <source>
        <dbReference type="Pfam" id="PF12890"/>
    </source>
</evidence>
<dbReference type="Gene3D" id="2.30.40.10">
    <property type="entry name" value="Urease, subunit C, domain 1"/>
    <property type="match status" value="1"/>
</dbReference>
<evidence type="ECO:0000256" key="1">
    <source>
        <dbReference type="ARBA" id="ARBA00022975"/>
    </source>
</evidence>
<dbReference type="Gene3D" id="3.20.20.140">
    <property type="entry name" value="Metal-dependent hydrolases"/>
    <property type="match status" value="1"/>
</dbReference>
<dbReference type="GO" id="GO:0004038">
    <property type="term" value="F:allantoinase activity"/>
    <property type="evidence" value="ECO:0007669"/>
    <property type="project" value="TreeGrafter"/>
</dbReference>
<dbReference type="GO" id="GO:0046872">
    <property type="term" value="F:metal ion binding"/>
    <property type="evidence" value="ECO:0007669"/>
    <property type="project" value="InterPro"/>
</dbReference>
<dbReference type="NCBIfam" id="NF006558">
    <property type="entry name" value="PRK09059.1"/>
    <property type="match status" value="1"/>
</dbReference>
<dbReference type="InterPro" id="IPR032466">
    <property type="entry name" value="Metal_Hydrolase"/>
</dbReference>
<name>A0A0F9VX44_9ZZZZ</name>
<evidence type="ECO:0000313" key="3">
    <source>
        <dbReference type="EMBL" id="KKO04573.1"/>
    </source>
</evidence>
<organism evidence="3">
    <name type="scientific">marine sediment metagenome</name>
    <dbReference type="NCBI Taxonomy" id="412755"/>
    <lineage>
        <taxon>unclassified sequences</taxon>
        <taxon>metagenomes</taxon>
        <taxon>ecological metagenomes</taxon>
    </lineage>
</organism>
<dbReference type="InterPro" id="IPR004722">
    <property type="entry name" value="DHOase"/>
</dbReference>
<proteinExistence type="predicted"/>
<protein>
    <recommendedName>
        <fullName evidence="2">Dihydroorotase catalytic domain-containing protein</fullName>
    </recommendedName>
</protein>
<dbReference type="CDD" id="cd01317">
    <property type="entry name" value="DHOase_IIa"/>
    <property type="match status" value="1"/>
</dbReference>
<dbReference type="SUPFAM" id="SSF51556">
    <property type="entry name" value="Metallo-dependent hydrolases"/>
    <property type="match status" value="1"/>
</dbReference>
<dbReference type="InterPro" id="IPR024403">
    <property type="entry name" value="DHOase_cat"/>
</dbReference>
<dbReference type="NCBIfam" id="TIGR00857">
    <property type="entry name" value="pyrC_multi"/>
    <property type="match status" value="1"/>
</dbReference>
<accession>A0A0F9VX44</accession>
<gene>
    <name evidence="3" type="ORF">LCGC14_0084000</name>
</gene>
<sequence>MSDPLRPLVIEQVRIVDPARSLDAVGSVIVADGVIIACGADALNQGRPDGAEVIDGRGLVLLPGLVDARVFIGEPGGEHRETIASASAAAAAGGVTSILTMPDTNPVVDDVAIAEFVMRTARDTASVNVFPAAALTRGLKGEEMTEIGLLSDAGVRAFTDGRNTIANPALLRRIMTYARDFDALVMHETQDAALSGDGVMNEGLLASWLGLPGAPSEAEIIPLERDLRLAALTACRYHAAKISLGESAEAIRRAKQRGIRASAGVSINHLSLNENDIGEYRTYFRLAPPLRGEDDRSAMVAALADGTIDIIVSSHDPQDADGKRRPFAEAESGAIGLETLLPAALRLHHAGDVPLLRLVETLTSVPAALLGLDRGTLLPGRPADMALVDLDAPFIFSEDAIHSRSKNTAFENARFQGRVLRTFVAGRTVFSATEASGG</sequence>
<dbReference type="GO" id="GO:0004151">
    <property type="term" value="F:dihydroorotase activity"/>
    <property type="evidence" value="ECO:0007669"/>
    <property type="project" value="InterPro"/>
</dbReference>
<dbReference type="InterPro" id="IPR050138">
    <property type="entry name" value="DHOase/Allantoinase_Hydrolase"/>
</dbReference>
<dbReference type="GO" id="GO:0005737">
    <property type="term" value="C:cytoplasm"/>
    <property type="evidence" value="ECO:0007669"/>
    <property type="project" value="TreeGrafter"/>
</dbReference>
<dbReference type="PANTHER" id="PTHR43668:SF2">
    <property type="entry name" value="ALLANTOINASE"/>
    <property type="match status" value="1"/>
</dbReference>
<comment type="caution">
    <text evidence="3">The sequence shown here is derived from an EMBL/GenBank/DDBJ whole genome shotgun (WGS) entry which is preliminary data.</text>
</comment>
<dbReference type="EMBL" id="LAZR01000022">
    <property type="protein sequence ID" value="KKO04573.1"/>
    <property type="molecule type" value="Genomic_DNA"/>
</dbReference>
<dbReference type="PANTHER" id="PTHR43668">
    <property type="entry name" value="ALLANTOINASE"/>
    <property type="match status" value="1"/>
</dbReference>
<dbReference type="GO" id="GO:0006145">
    <property type="term" value="P:purine nucleobase catabolic process"/>
    <property type="evidence" value="ECO:0007669"/>
    <property type="project" value="TreeGrafter"/>
</dbReference>
<dbReference type="InterPro" id="IPR011059">
    <property type="entry name" value="Metal-dep_hydrolase_composite"/>
</dbReference>
<dbReference type="GO" id="GO:0006221">
    <property type="term" value="P:pyrimidine nucleotide biosynthetic process"/>
    <property type="evidence" value="ECO:0007669"/>
    <property type="project" value="UniProtKB-KW"/>
</dbReference>
<feature type="domain" description="Dihydroorotase catalytic" evidence="2">
    <location>
        <begin position="59"/>
        <end position="246"/>
    </location>
</feature>
<dbReference type="Pfam" id="PF12890">
    <property type="entry name" value="DHOase"/>
    <property type="match status" value="1"/>
</dbReference>
<keyword evidence="1" id="KW-0665">Pyrimidine biosynthesis</keyword>
<dbReference type="SUPFAM" id="SSF51338">
    <property type="entry name" value="Composite domain of metallo-dependent hydrolases"/>
    <property type="match status" value="1"/>
</dbReference>
<reference evidence="3" key="1">
    <citation type="journal article" date="2015" name="Nature">
        <title>Complex archaea that bridge the gap between prokaryotes and eukaryotes.</title>
        <authorList>
            <person name="Spang A."/>
            <person name="Saw J.H."/>
            <person name="Jorgensen S.L."/>
            <person name="Zaremba-Niedzwiedzka K."/>
            <person name="Martijn J."/>
            <person name="Lind A.E."/>
            <person name="van Eijk R."/>
            <person name="Schleper C."/>
            <person name="Guy L."/>
            <person name="Ettema T.J."/>
        </authorList>
    </citation>
    <scope>NUCLEOTIDE SEQUENCE</scope>
</reference>